<feature type="compositionally biased region" description="Basic residues" evidence="6">
    <location>
        <begin position="1847"/>
        <end position="1861"/>
    </location>
</feature>
<feature type="region of interest" description="Disordered" evidence="6">
    <location>
        <begin position="43"/>
        <end position="217"/>
    </location>
</feature>
<evidence type="ECO:0000256" key="6">
    <source>
        <dbReference type="SAM" id="MobiDB-lite"/>
    </source>
</evidence>
<dbReference type="KEGG" id="pmei:106914602"/>
<evidence type="ECO:0000259" key="7">
    <source>
        <dbReference type="PROSITE" id="PS50171"/>
    </source>
</evidence>
<name>A0A3B3WCI6_9TELE</name>
<feature type="compositionally biased region" description="Basic and acidic residues" evidence="6">
    <location>
        <begin position="1863"/>
        <end position="1872"/>
    </location>
</feature>
<feature type="compositionally biased region" description="Basic residues" evidence="6">
    <location>
        <begin position="676"/>
        <end position="689"/>
    </location>
</feature>
<feature type="compositionally biased region" description="Basic and acidic residues" evidence="6">
    <location>
        <begin position="76"/>
        <end position="100"/>
    </location>
</feature>
<feature type="compositionally biased region" description="Basic residues" evidence="6">
    <location>
        <begin position="741"/>
        <end position="753"/>
    </location>
</feature>
<sequence length="2773" mass="308159">MSFPPYNPYSSRNQNPIQRLTDHPVFSERSNMDHWTARHRMEPDSDFISSPSFSGAGNISGRTIPQMSELPMTYRPEQRMARSERDLERSLVGRTREELVPPRVSHGSRFFSTQRDEFPSTSVASYGDAGREREPQDEDDNSSLSWLQILKKPTGDTPVKFNSPASSDYPSSNDVRFFASSEKRQSNQSVSGSRRYEDPTPSEPVRPDEPSQSQYTPELAAVLLEQFGLEKEDLEYLLMFPEDQINSDNLALILKQIRLMKEKRASTSPDSDPEPSTSFCEPETHSSPEVPEIYEDDISRIFKPAKVIDYGHTGSYTVVDEIKNTSKVTSGGTKSVPDAYSSTSYKEPFKQSTSEVPLPGLTVSPTSFASVRSSVTPQSSNLPKLPQTQPSQAPQKVHIPFISPEDDKDPPKKPVAHQTQAPEKFTPTFVPPKAEADPPKPLQSQPAQAPGMSFTPLVLLKKNAETRKRPRFSSANLLKDCSPQGEEQDSKSGTSSSEGGKVGCKQDNRTDNPHKTQEQQPEVFKEQRKEKLANVQQSKAATDQTKPQAKEQTKPPEESRPFVSRSLTTPPNTEAKKHYSSSKSVYSSSTPKVAIFRGLPSRSMISDYACAAPPAFPHRCTLCDRKFETMKHWLFHHDSTVHHENRKLLRKQYPDWDGVIQDRRVSDKRPTTQQRSRSRSHSSHRRSRSGSRSPQRSCKKGKKDSSSSRSRSRSPQRHHDYKRKKKHWNDRSRSRSSSPRYKSRSTHHYHSRSRSREREQRKRRGRRSSSERSTPERRRSTSAERLAKRLLEASGVQSLSKQSDLEAVVKSMTPALLAELKKQKTTSSSFSVTRPSPRETEDEPNTVKLRGIFSNHSYNDVWNAMESFGKVESIVLYRSRHEATVIFQEEEDAEVLRSMESFDFKGGTITVVTDDCVFIPPGSTSAKQQKKSWPADEAAKAETSSAAKKRKTEGDGSGGQTKKPAAAPEEPDETPDAVKPKTDQEDVPAQEERRQDAKEDSEVKPESEPAEVDPGDDYQLDPETSLTVGDRLQSLLPTETFKCFTDEEVKSMTELPEVFLISNLPDGEACSYTEEELTEQLAPFGFKHKVDTIYCLPQSGLALGVMPSGEDLRNLLTQTCGGVAFRGQQICIRPVRGSFPMTPFQFYSALMKRIRCNVTDDGSRTVLFHHVSHGETQELREFLTNEFTVKNFLPLLNKVFVEFGSISAADLLGLSYSRQEAGRSHQLLRMKAPDAFGESRGKYNLPPNTKPPFWITMKTDPFIFPTSSPWFDVPNYIKLKKVSCFTEVDGWSAASCAVMLTNLPTGGYTQEDVARLAWPYFPEQTLRTLCSNVVVLPLQRRAFVYFSDWSTCDRFIKDHVNKVLSINDCKLGAFLALNMEHHGASEEMLYKNVMKWSSRPVPDSGPLEERLLSVETFDASPDVVTVVMKVVASITPFVNFLHLANRIYIEMSDSAAVARVVEKVFFLDDLTEDENWTKVGRIEPLVTLQQRLQLTGNLPIDLETHLQSVKPERQVRPKPKPPKEEGAAGSKSKKTEPSEETPKDGEKPEAAAQEIPQEEDKPTEGAVAQTDQQVAVKTEEPKNVTSEVLVEEASSRDQREGSGPIHDEKDSSNVFPEAELSEEVTLTDDQPVTESEGPKLDDEPKEKTDDTSTPPEEKPRRSTRSKASKAEEKEKPQKKQETTARRYTTRAKSSKTGQEDAQETEEATNETPDAAEEDQPAVQQKPKRGRPKKNTRATKKQMAALKEESLDQTVKEELDETNSTALKEDVEMSEEERSEAKDEISKKENDDVIPSGDLLASEEQSPTQLAGGDAEGSKQEVLEEPSPTEAVHNVKEEEEDQPVVQWKARRGRSKKNTRAAKKQMADLKKQNLNEEELKDGTTSARNEEAAASIDRVQEMVMSKEERSEAKDEIKKEGDDTIPSAELLVSEEQSPTQLAGGVRNVEVTASGLKRSRQEELEEPSPTEADNNVKDAEEAQEAEEDQPAVQRKARRGRPKKNTRATKKQMAALKKQSLSRPVADEEGPAEEPTDDTNSTASKEDGEKTVEMARNEEQEDPQLQVVASVDDQVQEMMREEGGSGPKDEVKAEREDTITTGSTEEQSLLAGVSNAEVALAGSNGSKQEVLEEQSLTQAANDVADANVALVATEDFKQEILEQPSLTIAGVSDAKVALSGGEEIKQEVVEQQSLSPLAGDVNDAKVALSGEEEIKQEVVDQQNLSLLAGGVSDAKIAKSRTGGSEQEVLEERSLNEAANDVKDTKVALSGAEGSKQEVVEKQSLTQLAGGVSVAALDVPGAEETKQDILKEQSLTQLPDEVTEVCVASSAAERSEGHILRGKSLTQLAEDVNVTNDLCDEERSKIKILEEFLSQFADDDAENLPAAEEKSLTEATDHMKDAKVALASMEESKQEVVEEQSLTLLADAKVALAGAEESTQEVVEEQSLTLLADAKLALASIEESKQEVLADDLTNAYPEGTKWDISERQSLDQLTCNSEDLPSEESVAGPKEMTPEPETKTNPDPREDKMEDKDGSLMSVVLLDGNEAEIKPDETPKSAKRKHEGSCTDPFVRMFPDETVNIATAEEEIQEVKAPRTRGRPRKKAKTTPVRKSTRGQKVSTEPELQEEEEKESLSAASGDIQPEIQKNSEETDGSSGSGDQKPHIECLKEKKESSLAQTKVVGRQRSEPVGPGAKRSRSQSPPVAANVSLPPFDPERPLGQEFTVQKLAYFCNLCSVFYLNEGADKDLHCCSRTHYDNLQRHYQELQQKPSGNSQGWISD</sequence>
<feature type="compositionally biased region" description="Polar residues" evidence="6">
    <location>
        <begin position="825"/>
        <end position="834"/>
    </location>
</feature>
<evidence type="ECO:0000256" key="4">
    <source>
        <dbReference type="ARBA" id="ARBA00022833"/>
    </source>
</evidence>
<feature type="compositionally biased region" description="Polar residues" evidence="6">
    <location>
        <begin position="340"/>
        <end position="355"/>
    </location>
</feature>
<dbReference type="GeneID" id="106914602"/>
<feature type="region of interest" description="Disordered" evidence="6">
    <location>
        <begin position="820"/>
        <end position="843"/>
    </location>
</feature>
<keyword evidence="2" id="KW-0479">Metal-binding</keyword>
<dbReference type="SMART" id="SM00360">
    <property type="entry name" value="RRM"/>
    <property type="match status" value="1"/>
</dbReference>
<feature type="region of interest" description="Disordered" evidence="6">
    <location>
        <begin position="2490"/>
        <end position="2706"/>
    </location>
</feature>
<feature type="compositionally biased region" description="Basic and acidic residues" evidence="6">
    <location>
        <begin position="2541"/>
        <end position="2550"/>
    </location>
</feature>
<dbReference type="Ensembl" id="ENSPMET00000015964.1">
    <property type="protein sequence ID" value="ENSPMEP00000000392.1"/>
    <property type="gene ID" value="ENSPMEG00000001162.1"/>
</dbReference>
<feature type="region of interest" description="Disordered" evidence="6">
    <location>
        <begin position="922"/>
        <end position="1023"/>
    </location>
</feature>
<keyword evidence="5" id="KW-0539">Nucleus</keyword>
<feature type="compositionally biased region" description="Polar residues" evidence="6">
    <location>
        <begin position="363"/>
        <end position="394"/>
    </location>
</feature>
<feature type="compositionally biased region" description="Basic and acidic residues" evidence="6">
    <location>
        <begin position="1636"/>
        <end position="1660"/>
    </location>
</feature>
<feature type="compositionally biased region" description="Polar residues" evidence="6">
    <location>
        <begin position="55"/>
        <end position="66"/>
    </location>
</feature>
<keyword evidence="4" id="KW-0862">Zinc</keyword>
<feature type="region of interest" description="Disordered" evidence="6">
    <location>
        <begin position="326"/>
        <end position="589"/>
    </location>
</feature>
<protein>
    <recommendedName>
        <fullName evidence="7">Matrin-type domain-containing protein</fullName>
    </recommendedName>
</protein>
<feature type="compositionally biased region" description="Basic residues" evidence="6">
    <location>
        <begin position="2588"/>
        <end position="2599"/>
    </location>
</feature>
<feature type="compositionally biased region" description="Basic and acidic residues" evidence="6">
    <location>
        <begin position="2038"/>
        <end position="2052"/>
    </location>
</feature>
<evidence type="ECO:0000313" key="9">
    <source>
        <dbReference type="Proteomes" id="UP000261480"/>
    </source>
</evidence>
<feature type="compositionally biased region" description="Basic and acidic residues" evidence="6">
    <location>
        <begin position="1668"/>
        <end position="1684"/>
    </location>
</feature>
<dbReference type="RefSeq" id="XP_014836966.1">
    <property type="nucleotide sequence ID" value="XM_014981480.1"/>
</dbReference>
<feature type="compositionally biased region" description="Basic and acidic residues" evidence="6">
    <location>
        <begin position="2072"/>
        <end position="2092"/>
    </location>
</feature>
<feature type="region of interest" description="Disordered" evidence="6">
    <location>
        <begin position="1505"/>
        <end position="2100"/>
    </location>
</feature>
<feature type="region of interest" description="Disordered" evidence="6">
    <location>
        <begin position="660"/>
        <end position="784"/>
    </location>
</feature>
<dbReference type="Proteomes" id="UP000261480">
    <property type="component" value="Unplaced"/>
</dbReference>
<feature type="compositionally biased region" description="Polar residues" evidence="6">
    <location>
        <begin position="8"/>
        <end position="18"/>
    </location>
</feature>
<feature type="compositionally biased region" description="Basic residues" evidence="6">
    <location>
        <begin position="710"/>
        <end position="728"/>
    </location>
</feature>
<evidence type="ECO:0000256" key="5">
    <source>
        <dbReference type="ARBA" id="ARBA00023242"/>
    </source>
</evidence>
<dbReference type="STRING" id="48701.ENSPMEP00000000392"/>
<feature type="compositionally biased region" description="Basic and acidic residues" evidence="6">
    <location>
        <begin position="660"/>
        <end position="670"/>
    </location>
</feature>
<dbReference type="CDD" id="cd00590">
    <property type="entry name" value="RRM_SF"/>
    <property type="match status" value="1"/>
</dbReference>
<feature type="compositionally biased region" description="Polar residues" evidence="6">
    <location>
        <begin position="163"/>
        <end position="174"/>
    </location>
</feature>
<dbReference type="OrthoDB" id="10072641at2759"/>
<feature type="compositionally biased region" description="Basic residues" evidence="6">
    <location>
        <begin position="1989"/>
        <end position="2004"/>
    </location>
</feature>
<evidence type="ECO:0000313" key="8">
    <source>
        <dbReference type="Ensembl" id="ENSPMEP00000000392.1"/>
    </source>
</evidence>
<feature type="compositionally biased region" description="Basic and acidic residues" evidence="6">
    <location>
        <begin position="2506"/>
        <end position="2528"/>
    </location>
</feature>
<feature type="compositionally biased region" description="Basic and acidic residues" evidence="6">
    <location>
        <begin position="768"/>
        <end position="784"/>
    </location>
</feature>
<feature type="compositionally biased region" description="Basic and acidic residues" evidence="6">
    <location>
        <begin position="1745"/>
        <end position="1756"/>
    </location>
</feature>
<evidence type="ECO:0000256" key="3">
    <source>
        <dbReference type="ARBA" id="ARBA00022771"/>
    </source>
</evidence>
<feature type="compositionally biased region" description="Polar residues" evidence="6">
    <location>
        <begin position="534"/>
        <end position="547"/>
    </location>
</feature>
<dbReference type="InterPro" id="IPR012677">
    <property type="entry name" value="Nucleotide-bd_a/b_plait_sf"/>
</dbReference>
<dbReference type="InterPro" id="IPR035979">
    <property type="entry name" value="RBD_domain_sf"/>
</dbReference>
<feature type="region of interest" description="Disordered" evidence="6">
    <location>
        <begin position="1"/>
        <end position="28"/>
    </location>
</feature>
<feature type="compositionally biased region" description="Basic and acidic residues" evidence="6">
    <location>
        <begin position="548"/>
        <end position="560"/>
    </location>
</feature>
<evidence type="ECO:0000256" key="1">
    <source>
        <dbReference type="ARBA" id="ARBA00004123"/>
    </source>
</evidence>
<dbReference type="PROSITE" id="PS00028">
    <property type="entry name" value="ZINC_FINGER_C2H2_1"/>
    <property type="match status" value="1"/>
</dbReference>
<evidence type="ECO:0000256" key="2">
    <source>
        <dbReference type="ARBA" id="ARBA00022723"/>
    </source>
</evidence>
<proteinExistence type="predicted"/>
<feature type="compositionally biased region" description="Basic and acidic residues" evidence="6">
    <location>
        <begin position="976"/>
        <end position="1007"/>
    </location>
</feature>
<organism evidence="8 9">
    <name type="scientific">Poecilia mexicana</name>
    <dbReference type="NCBI Taxonomy" id="48701"/>
    <lineage>
        <taxon>Eukaryota</taxon>
        <taxon>Metazoa</taxon>
        <taxon>Chordata</taxon>
        <taxon>Craniata</taxon>
        <taxon>Vertebrata</taxon>
        <taxon>Euteleostomi</taxon>
        <taxon>Actinopterygii</taxon>
        <taxon>Neopterygii</taxon>
        <taxon>Teleostei</taxon>
        <taxon>Neoteleostei</taxon>
        <taxon>Acanthomorphata</taxon>
        <taxon>Ovalentaria</taxon>
        <taxon>Atherinomorphae</taxon>
        <taxon>Cyprinodontiformes</taxon>
        <taxon>Poeciliidae</taxon>
        <taxon>Poeciliinae</taxon>
        <taxon>Poecilia</taxon>
    </lineage>
</organism>
<feature type="compositionally biased region" description="Basic and acidic residues" evidence="6">
    <location>
        <begin position="1778"/>
        <end position="1790"/>
    </location>
</feature>
<accession>A0A3B3WCI6</accession>
<keyword evidence="3" id="KW-0863">Zinc-finger</keyword>
<feature type="compositionally biased region" description="Basic and acidic residues" evidence="6">
    <location>
        <begin position="1533"/>
        <end position="1549"/>
    </location>
</feature>
<feature type="compositionally biased region" description="Acidic residues" evidence="6">
    <location>
        <begin position="1008"/>
        <end position="1020"/>
    </location>
</feature>
<feature type="compositionally biased region" description="Basic and acidic residues" evidence="6">
    <location>
        <begin position="1510"/>
        <end position="1526"/>
    </location>
</feature>
<feature type="compositionally biased region" description="Acidic residues" evidence="6">
    <location>
        <begin position="2021"/>
        <end position="2031"/>
    </location>
</feature>
<dbReference type="InterPro" id="IPR000504">
    <property type="entry name" value="RRM_dom"/>
</dbReference>
<dbReference type="GO" id="GO:0008270">
    <property type="term" value="F:zinc ion binding"/>
    <property type="evidence" value="ECO:0007669"/>
    <property type="project" value="UniProtKB-KW"/>
</dbReference>
<feature type="compositionally biased region" description="Basic and acidic residues" evidence="6">
    <location>
        <begin position="1593"/>
        <end position="1611"/>
    </location>
</feature>
<dbReference type="SUPFAM" id="SSF54928">
    <property type="entry name" value="RNA-binding domain, RBD"/>
    <property type="match status" value="1"/>
</dbReference>
<reference evidence="8" key="2">
    <citation type="submission" date="2025-09" db="UniProtKB">
        <authorList>
            <consortium name="Ensembl"/>
        </authorList>
    </citation>
    <scope>IDENTIFICATION</scope>
</reference>
<feature type="compositionally biased region" description="Basic residues" evidence="6">
    <location>
        <begin position="1725"/>
        <end position="1739"/>
    </location>
</feature>
<dbReference type="GO" id="GO:0005634">
    <property type="term" value="C:nucleus"/>
    <property type="evidence" value="ECO:0007669"/>
    <property type="project" value="UniProtKB-SubCell"/>
</dbReference>
<comment type="subcellular location">
    <subcellularLocation>
        <location evidence="1">Nucleus</location>
    </subcellularLocation>
</comment>
<feature type="region of interest" description="Disordered" evidence="6">
    <location>
        <begin position="262"/>
        <end position="292"/>
    </location>
</feature>
<dbReference type="InterPro" id="IPR000690">
    <property type="entry name" value="Matrin/U1-C_Znf_C2H2"/>
</dbReference>
<dbReference type="PROSITE" id="PS50171">
    <property type="entry name" value="ZF_MATRIN"/>
    <property type="match status" value="1"/>
</dbReference>
<reference evidence="8" key="1">
    <citation type="submission" date="2025-08" db="UniProtKB">
        <authorList>
            <consortium name="Ensembl"/>
        </authorList>
    </citation>
    <scope>IDENTIFICATION</scope>
</reference>
<dbReference type="InterPro" id="IPR013087">
    <property type="entry name" value="Znf_C2H2_type"/>
</dbReference>
<feature type="compositionally biased region" description="Basic and acidic residues" evidence="6">
    <location>
        <begin position="2654"/>
        <end position="2667"/>
    </location>
</feature>
<feature type="compositionally biased region" description="Acidic residues" evidence="6">
    <location>
        <begin position="1700"/>
        <end position="1719"/>
    </location>
</feature>
<feature type="compositionally biased region" description="Basic and acidic residues" evidence="6">
    <location>
        <begin position="504"/>
        <end position="532"/>
    </location>
</feature>
<keyword evidence="9" id="KW-1185">Reference proteome</keyword>
<dbReference type="GO" id="GO:0003723">
    <property type="term" value="F:RNA binding"/>
    <property type="evidence" value="ECO:0007669"/>
    <property type="project" value="InterPro"/>
</dbReference>
<feature type="domain" description="Matrin-type" evidence="7">
    <location>
        <begin position="2723"/>
        <end position="2754"/>
    </location>
</feature>
<feature type="compositionally biased region" description="Low complexity" evidence="6">
    <location>
        <begin position="266"/>
        <end position="278"/>
    </location>
</feature>
<dbReference type="Gene3D" id="3.30.70.330">
    <property type="match status" value="2"/>
</dbReference>
<feature type="compositionally biased region" description="Basic and acidic residues" evidence="6">
    <location>
        <begin position="1895"/>
        <end position="1918"/>
    </location>
</feature>